<sequence>MHALVLPPGPRLFRALAAALDGDGPAICPLSPDLPRPALDAMVDALAPAAVETADGVVPHRPRSARVPVTGIPTDPGTAVLIATSGSTGAPKMVELSAAALRHSAAATLDRIGAAPGDGWLCCLPTSHIGGIQVLVRSLLAGTEPVIQPKFDVDAVASVPERHMGLVPTQLRRLLDAGVDPARLGTIVLGGAAASPALLTEARERGARIFTTYGMSETSGGCVYEGVPLGGVRADIGDDGRIRLAGPVLFSGYRLRPQATADVRDGDWFLTRDLGVVEDDRLRVLGRVDDVVNTGGEKILATEVAAVLARHPQVKDVAVVGRPDPEWGERVTAVIVPAGDPPTLTDLRAWVRDTLPAHAAPRELDLVEAIPLLPSGKPDRQALREARTPGA</sequence>
<dbReference type="Gene3D" id="3.30.300.30">
    <property type="match status" value="1"/>
</dbReference>
<name>A0A3D9T564_9ACTN</name>
<dbReference type="Proteomes" id="UP000256661">
    <property type="component" value="Unassembled WGS sequence"/>
</dbReference>
<evidence type="ECO:0000259" key="1">
    <source>
        <dbReference type="Pfam" id="PF00501"/>
    </source>
</evidence>
<gene>
    <name evidence="3" type="ORF">DFJ69_5921</name>
</gene>
<dbReference type="AlphaFoldDB" id="A0A3D9T564"/>
<dbReference type="PANTHER" id="PTHR43767">
    <property type="entry name" value="LONG-CHAIN-FATTY-ACID--COA LIGASE"/>
    <property type="match status" value="1"/>
</dbReference>
<dbReference type="Pfam" id="PF13193">
    <property type="entry name" value="AMP-binding_C"/>
    <property type="match status" value="1"/>
</dbReference>
<dbReference type="Pfam" id="PF00501">
    <property type="entry name" value="AMP-binding"/>
    <property type="match status" value="1"/>
</dbReference>
<keyword evidence="4" id="KW-1185">Reference proteome</keyword>
<proteinExistence type="predicted"/>
<dbReference type="SUPFAM" id="SSF56801">
    <property type="entry name" value="Acetyl-CoA synthetase-like"/>
    <property type="match status" value="1"/>
</dbReference>
<dbReference type="PROSITE" id="PS00455">
    <property type="entry name" value="AMP_BINDING"/>
    <property type="match status" value="1"/>
</dbReference>
<organism evidence="3 4">
    <name type="scientific">Thermomonospora umbrina</name>
    <dbReference type="NCBI Taxonomy" id="111806"/>
    <lineage>
        <taxon>Bacteria</taxon>
        <taxon>Bacillati</taxon>
        <taxon>Actinomycetota</taxon>
        <taxon>Actinomycetes</taxon>
        <taxon>Streptosporangiales</taxon>
        <taxon>Thermomonosporaceae</taxon>
        <taxon>Thermomonospora</taxon>
    </lineage>
</organism>
<dbReference type="InterPro" id="IPR045851">
    <property type="entry name" value="AMP-bd_C_sf"/>
</dbReference>
<dbReference type="Gene3D" id="3.40.50.12780">
    <property type="entry name" value="N-terminal domain of ligase-like"/>
    <property type="match status" value="1"/>
</dbReference>
<feature type="domain" description="AMP-dependent synthetase/ligase" evidence="1">
    <location>
        <begin position="68"/>
        <end position="232"/>
    </location>
</feature>
<accession>A0A3D9T564</accession>
<dbReference type="InterPro" id="IPR000873">
    <property type="entry name" value="AMP-dep_synth/lig_dom"/>
</dbReference>
<dbReference type="InterPro" id="IPR042099">
    <property type="entry name" value="ANL_N_sf"/>
</dbReference>
<dbReference type="PANTHER" id="PTHR43767:SF1">
    <property type="entry name" value="NONRIBOSOMAL PEPTIDE SYNTHASE PES1 (EUROFUNG)-RELATED"/>
    <property type="match status" value="1"/>
</dbReference>
<reference evidence="3 4" key="1">
    <citation type="submission" date="2018-08" db="EMBL/GenBank/DDBJ databases">
        <title>Sequencing the genomes of 1000 actinobacteria strains.</title>
        <authorList>
            <person name="Klenk H.-P."/>
        </authorList>
    </citation>
    <scope>NUCLEOTIDE SEQUENCE [LARGE SCALE GENOMIC DNA]</scope>
    <source>
        <strain evidence="3 4">DSM 43927</strain>
    </source>
</reference>
<keyword evidence="3" id="KW-0436">Ligase</keyword>
<dbReference type="EMBL" id="QTTT01000001">
    <property type="protein sequence ID" value="REF00386.1"/>
    <property type="molecule type" value="Genomic_DNA"/>
</dbReference>
<evidence type="ECO:0000313" key="4">
    <source>
        <dbReference type="Proteomes" id="UP000256661"/>
    </source>
</evidence>
<dbReference type="InterPro" id="IPR020845">
    <property type="entry name" value="AMP-binding_CS"/>
</dbReference>
<feature type="domain" description="AMP-binding enzyme C-terminal" evidence="2">
    <location>
        <begin position="303"/>
        <end position="377"/>
    </location>
</feature>
<protein>
    <submittedName>
        <fullName evidence="3">O-succinylbenzoic acid--CoA ligase</fullName>
    </submittedName>
</protein>
<evidence type="ECO:0000259" key="2">
    <source>
        <dbReference type="Pfam" id="PF13193"/>
    </source>
</evidence>
<dbReference type="GO" id="GO:0016878">
    <property type="term" value="F:acid-thiol ligase activity"/>
    <property type="evidence" value="ECO:0007669"/>
    <property type="project" value="UniProtKB-ARBA"/>
</dbReference>
<dbReference type="InterPro" id="IPR025110">
    <property type="entry name" value="AMP-bd_C"/>
</dbReference>
<evidence type="ECO:0000313" key="3">
    <source>
        <dbReference type="EMBL" id="REF00386.1"/>
    </source>
</evidence>
<dbReference type="InterPro" id="IPR050237">
    <property type="entry name" value="ATP-dep_AMP-bd_enzyme"/>
</dbReference>
<comment type="caution">
    <text evidence="3">The sequence shown here is derived from an EMBL/GenBank/DDBJ whole genome shotgun (WGS) entry which is preliminary data.</text>
</comment>